<proteinExistence type="predicted"/>
<dbReference type="PATRIC" id="fig|1217715.3.peg.1959"/>
<gene>
    <name evidence="1" type="ORF">F994_02009</name>
</gene>
<name>N8Q7H2_9GAMM</name>
<dbReference type="Proteomes" id="UP000013086">
    <property type="component" value="Unassembled WGS sequence"/>
</dbReference>
<organism evidence="1 2">
    <name type="scientific">Acinetobacter bohemicus ANC 3994</name>
    <dbReference type="NCBI Taxonomy" id="1217715"/>
    <lineage>
        <taxon>Bacteria</taxon>
        <taxon>Pseudomonadati</taxon>
        <taxon>Pseudomonadota</taxon>
        <taxon>Gammaproteobacteria</taxon>
        <taxon>Moraxellales</taxon>
        <taxon>Moraxellaceae</taxon>
        <taxon>Acinetobacter</taxon>
    </lineage>
</organism>
<dbReference type="RefSeq" id="WP_004648474.1">
    <property type="nucleotide sequence ID" value="NZ_KB849164.1"/>
</dbReference>
<evidence type="ECO:0000313" key="2">
    <source>
        <dbReference type="Proteomes" id="UP000013086"/>
    </source>
</evidence>
<evidence type="ECO:0000313" key="1">
    <source>
        <dbReference type="EMBL" id="ENU19153.1"/>
    </source>
</evidence>
<dbReference type="eggNOG" id="ENOG5031SXE">
    <property type="taxonomic scope" value="Bacteria"/>
</dbReference>
<comment type="caution">
    <text evidence="1">The sequence shown here is derived from an EMBL/GenBank/DDBJ whole genome shotgun (WGS) entry which is preliminary data.</text>
</comment>
<dbReference type="HOGENOM" id="CLU_193471_0_0_6"/>
<accession>N8Q7H2</accession>
<reference evidence="1 2" key="1">
    <citation type="submission" date="2013-02" db="EMBL/GenBank/DDBJ databases">
        <title>The Genome Sequence of Acinetobacter sp. ANC 3994.</title>
        <authorList>
            <consortium name="The Broad Institute Genome Sequencing Platform"/>
            <consortium name="The Broad Institute Genome Sequencing Center for Infectious Disease"/>
            <person name="Cerqueira G."/>
            <person name="Feldgarden M."/>
            <person name="Courvalin P."/>
            <person name="Perichon B."/>
            <person name="Grillot-Courvalin C."/>
            <person name="Clermont D."/>
            <person name="Rocha E."/>
            <person name="Yoon E.-J."/>
            <person name="Nemec A."/>
            <person name="Walker B."/>
            <person name="Young S.K."/>
            <person name="Zeng Q."/>
            <person name="Gargeya S."/>
            <person name="Fitzgerald M."/>
            <person name="Haas B."/>
            <person name="Abouelleil A."/>
            <person name="Alvarado L."/>
            <person name="Arachchi H.M."/>
            <person name="Berlin A.M."/>
            <person name="Chapman S.B."/>
            <person name="Dewar J."/>
            <person name="Goldberg J."/>
            <person name="Griggs A."/>
            <person name="Gujja S."/>
            <person name="Hansen M."/>
            <person name="Howarth C."/>
            <person name="Imamovic A."/>
            <person name="Larimer J."/>
            <person name="McCowan C."/>
            <person name="Murphy C."/>
            <person name="Neiman D."/>
            <person name="Pearson M."/>
            <person name="Priest M."/>
            <person name="Roberts A."/>
            <person name="Saif S."/>
            <person name="Shea T."/>
            <person name="Sisk P."/>
            <person name="Sykes S."/>
            <person name="Wortman J."/>
            <person name="Nusbaum C."/>
            <person name="Birren B."/>
        </authorList>
    </citation>
    <scope>NUCLEOTIDE SEQUENCE [LARGE SCALE GENOMIC DNA]</scope>
    <source>
        <strain evidence="1 2">ANC 3994</strain>
    </source>
</reference>
<dbReference type="AlphaFoldDB" id="N8Q7H2"/>
<dbReference type="EMBL" id="APOH01000015">
    <property type="protein sequence ID" value="ENU19153.1"/>
    <property type="molecule type" value="Genomic_DNA"/>
</dbReference>
<sequence>MSKIYINTELGTEKRCTRCGDYYPLDTDFFYKNGVWRGKTQWTSHCKACFTETYRGDK</sequence>
<protein>
    <submittedName>
        <fullName evidence="1">Uncharacterized protein</fullName>
    </submittedName>
</protein>